<feature type="transmembrane region" description="Helical" evidence="6">
    <location>
        <begin position="244"/>
        <end position="261"/>
    </location>
</feature>
<evidence type="ECO:0000256" key="2">
    <source>
        <dbReference type="ARBA" id="ARBA00008333"/>
    </source>
</evidence>
<keyword evidence="3 6" id="KW-0812">Transmembrane</keyword>
<evidence type="ECO:0000313" key="7">
    <source>
        <dbReference type="EMBL" id="CAB4667433.1"/>
    </source>
</evidence>
<dbReference type="GO" id="GO:0015093">
    <property type="term" value="F:ferrous iron transmembrane transporter activity"/>
    <property type="evidence" value="ECO:0007669"/>
    <property type="project" value="TreeGrafter"/>
</dbReference>
<dbReference type="Pfam" id="PF03239">
    <property type="entry name" value="FTR1"/>
    <property type="match status" value="1"/>
</dbReference>
<dbReference type="PANTHER" id="PTHR31632:SF2">
    <property type="entry name" value="PLASMA MEMBRANE IRON PERMEASE"/>
    <property type="match status" value="1"/>
</dbReference>
<keyword evidence="4 6" id="KW-1133">Transmembrane helix</keyword>
<feature type="transmembrane region" description="Helical" evidence="6">
    <location>
        <begin position="39"/>
        <end position="59"/>
    </location>
</feature>
<sequence>MGASFLITLREGLEVSLVLAILVSYLVKSGRSSEVGAVWRGSGAAAIVCLVSGIAFNIFVGEFTGKAEQFIEGTIAILAASVLTWMIFWMGRNARNLGAELRGQVDAATTTRALMVIAFVAVLREGFETVLFLLSAETSSTSGVSVVIGGLVGLVVAAILGRLVYVGGNKLNLGLFFRVTGLLLLLFAAGLFGKFFHEYRELLGFEDGWLVSSAWDIKSGVWAEGTFYDFMKGFFGWHYAFENIRVIAYFAYLLPVGWLFLRTSKKS</sequence>
<evidence type="ECO:0000256" key="3">
    <source>
        <dbReference type="ARBA" id="ARBA00022692"/>
    </source>
</evidence>
<feature type="transmembrane region" description="Helical" evidence="6">
    <location>
        <begin position="71"/>
        <end position="91"/>
    </location>
</feature>
<comment type="subcellular location">
    <subcellularLocation>
        <location evidence="1">Membrane</location>
        <topology evidence="1">Multi-pass membrane protein</topology>
    </subcellularLocation>
</comment>
<evidence type="ECO:0000256" key="4">
    <source>
        <dbReference type="ARBA" id="ARBA00022989"/>
    </source>
</evidence>
<dbReference type="EMBL" id="CAFBQH010000034">
    <property type="protein sequence ID" value="CAB5048720.1"/>
    <property type="molecule type" value="Genomic_DNA"/>
</dbReference>
<keyword evidence="5 6" id="KW-0472">Membrane</keyword>
<dbReference type="EMBL" id="CAEZXA010000015">
    <property type="protein sequence ID" value="CAB4667433.1"/>
    <property type="molecule type" value="Genomic_DNA"/>
</dbReference>
<gene>
    <name evidence="7" type="ORF">UFOPK2334_00323</name>
    <name evidence="8" type="ORF">UFOPK2870_00189</name>
    <name evidence="9" type="ORF">UFOPK4293_00703</name>
</gene>
<reference evidence="8" key="1">
    <citation type="submission" date="2020-05" db="EMBL/GenBank/DDBJ databases">
        <authorList>
            <person name="Chiriac C."/>
            <person name="Salcher M."/>
            <person name="Ghai R."/>
            <person name="Kavagutti S V."/>
        </authorList>
    </citation>
    <scope>NUCLEOTIDE SEQUENCE</scope>
</reference>
<protein>
    <submittedName>
        <fullName evidence="8">Unannotated protein</fullName>
    </submittedName>
</protein>
<feature type="transmembrane region" description="Helical" evidence="6">
    <location>
        <begin position="143"/>
        <end position="163"/>
    </location>
</feature>
<dbReference type="InterPro" id="IPR004923">
    <property type="entry name" value="FTR1/Fip1/EfeU"/>
</dbReference>
<dbReference type="GO" id="GO:0033573">
    <property type="term" value="C:high-affinity iron permease complex"/>
    <property type="evidence" value="ECO:0007669"/>
    <property type="project" value="InterPro"/>
</dbReference>
<accession>A0A6J6U3C8</accession>
<evidence type="ECO:0000256" key="5">
    <source>
        <dbReference type="ARBA" id="ARBA00023136"/>
    </source>
</evidence>
<feature type="transmembrane region" description="Helical" evidence="6">
    <location>
        <begin position="175"/>
        <end position="196"/>
    </location>
</feature>
<organism evidence="8">
    <name type="scientific">freshwater metagenome</name>
    <dbReference type="NCBI Taxonomy" id="449393"/>
    <lineage>
        <taxon>unclassified sequences</taxon>
        <taxon>metagenomes</taxon>
        <taxon>ecological metagenomes</taxon>
    </lineage>
</organism>
<dbReference type="AlphaFoldDB" id="A0A6J6U3C8"/>
<name>A0A6J6U3C8_9ZZZZ</name>
<evidence type="ECO:0000313" key="9">
    <source>
        <dbReference type="EMBL" id="CAB5048720.1"/>
    </source>
</evidence>
<evidence type="ECO:0000256" key="6">
    <source>
        <dbReference type="SAM" id="Phobius"/>
    </source>
</evidence>
<evidence type="ECO:0000313" key="8">
    <source>
        <dbReference type="EMBL" id="CAB4753544.1"/>
    </source>
</evidence>
<proteinExistence type="inferred from homology"/>
<dbReference type="PANTHER" id="PTHR31632">
    <property type="entry name" value="IRON TRANSPORTER FTH1"/>
    <property type="match status" value="1"/>
</dbReference>
<feature type="transmembrane region" description="Helical" evidence="6">
    <location>
        <begin position="103"/>
        <end position="123"/>
    </location>
</feature>
<evidence type="ECO:0000256" key="1">
    <source>
        <dbReference type="ARBA" id="ARBA00004141"/>
    </source>
</evidence>
<dbReference type="EMBL" id="CAEZZL010000005">
    <property type="protein sequence ID" value="CAB4753544.1"/>
    <property type="molecule type" value="Genomic_DNA"/>
</dbReference>
<comment type="similarity">
    <text evidence="2">Belongs to the oxidase-dependent Fe transporter (OFeT) (TC 9.A.10.1) family.</text>
</comment>